<evidence type="ECO:0000256" key="6">
    <source>
        <dbReference type="ARBA" id="ARBA00023204"/>
    </source>
</evidence>
<dbReference type="GO" id="GO:0006310">
    <property type="term" value="P:DNA recombination"/>
    <property type="evidence" value="ECO:0007669"/>
    <property type="project" value="UniProtKB-UniRule"/>
</dbReference>
<evidence type="ECO:0000313" key="11">
    <source>
        <dbReference type="Proteomes" id="UP000027997"/>
    </source>
</evidence>
<evidence type="ECO:0000256" key="3">
    <source>
        <dbReference type="ARBA" id="ARBA00021310"/>
    </source>
</evidence>
<evidence type="ECO:0000256" key="8">
    <source>
        <dbReference type="HAMAP-Rule" id="MF_00201"/>
    </source>
</evidence>
<dbReference type="SUPFAM" id="SSF57863">
    <property type="entry name" value="ArfGap/RecO-like zinc finger"/>
    <property type="match status" value="1"/>
</dbReference>
<proteinExistence type="inferred from homology"/>
<reference evidence="10 11" key="1">
    <citation type="submission" date="2014-06" db="EMBL/GenBank/DDBJ databases">
        <title>Whole Genome Sequences of Three Symbiotic Endozoicomonas Bacteria.</title>
        <authorList>
            <person name="Neave M.J."/>
            <person name="Apprill A."/>
            <person name="Voolstra C.R."/>
        </authorList>
    </citation>
    <scope>NUCLEOTIDE SEQUENCE [LARGE SCALE GENOMIC DNA]</scope>
    <source>
        <strain evidence="10 11">DSM 22380</strain>
    </source>
</reference>
<dbReference type="InterPro" id="IPR037278">
    <property type="entry name" value="ARFGAP/RecO"/>
</dbReference>
<keyword evidence="5 8" id="KW-0233">DNA recombination</keyword>
<keyword evidence="11" id="KW-1185">Reference proteome</keyword>
<evidence type="ECO:0000256" key="5">
    <source>
        <dbReference type="ARBA" id="ARBA00023172"/>
    </source>
</evidence>
<comment type="caution">
    <text evidence="10">The sequence shown here is derived from an EMBL/GenBank/DDBJ whole genome shotgun (WGS) entry which is preliminary data.</text>
</comment>
<dbReference type="InterPro" id="IPR022572">
    <property type="entry name" value="DNA_rep/recomb_RecO_N"/>
</dbReference>
<dbReference type="AlphaFoldDB" id="A0A081KBS1"/>
<dbReference type="EMBL" id="JOJP01000001">
    <property type="protein sequence ID" value="KEI71597.1"/>
    <property type="molecule type" value="Genomic_DNA"/>
</dbReference>
<protein>
    <recommendedName>
        <fullName evidence="3 8">DNA repair protein RecO</fullName>
    </recommendedName>
    <alternativeName>
        <fullName evidence="7 8">Recombination protein O</fullName>
    </alternativeName>
</protein>
<dbReference type="GO" id="GO:0043590">
    <property type="term" value="C:bacterial nucleoid"/>
    <property type="evidence" value="ECO:0007669"/>
    <property type="project" value="TreeGrafter"/>
</dbReference>
<dbReference type="RefSeq" id="WP_020583282.1">
    <property type="nucleotide sequence ID" value="NZ_JOJP01000001.1"/>
</dbReference>
<dbReference type="InterPro" id="IPR012340">
    <property type="entry name" value="NA-bd_OB-fold"/>
</dbReference>
<accession>A0A081KBS1</accession>
<dbReference type="GO" id="GO:0006302">
    <property type="term" value="P:double-strand break repair"/>
    <property type="evidence" value="ECO:0007669"/>
    <property type="project" value="TreeGrafter"/>
</dbReference>
<dbReference type="eggNOG" id="COG1381">
    <property type="taxonomic scope" value="Bacteria"/>
</dbReference>
<dbReference type="SUPFAM" id="SSF50249">
    <property type="entry name" value="Nucleic acid-binding proteins"/>
    <property type="match status" value="1"/>
</dbReference>
<evidence type="ECO:0000256" key="1">
    <source>
        <dbReference type="ARBA" id="ARBA00003065"/>
    </source>
</evidence>
<keyword evidence="4 8" id="KW-0227">DNA damage</keyword>
<dbReference type="HAMAP" id="MF_00201">
    <property type="entry name" value="RecO"/>
    <property type="match status" value="1"/>
</dbReference>
<name>A0A081KBS1_9GAMM</name>
<keyword evidence="6 8" id="KW-0234">DNA repair</keyword>
<dbReference type="PANTHER" id="PTHR33991">
    <property type="entry name" value="DNA REPAIR PROTEIN RECO"/>
    <property type="match status" value="1"/>
</dbReference>
<dbReference type="NCBIfam" id="TIGR00613">
    <property type="entry name" value="reco"/>
    <property type="match status" value="1"/>
</dbReference>
<dbReference type="STRING" id="305900.GV64_13375"/>
<comment type="similarity">
    <text evidence="2 8">Belongs to the RecO family.</text>
</comment>
<evidence type="ECO:0000256" key="7">
    <source>
        <dbReference type="ARBA" id="ARBA00033409"/>
    </source>
</evidence>
<evidence type="ECO:0000313" key="10">
    <source>
        <dbReference type="EMBL" id="KEI71597.1"/>
    </source>
</evidence>
<dbReference type="InterPro" id="IPR003717">
    <property type="entry name" value="RecO"/>
</dbReference>
<dbReference type="InterPro" id="IPR042242">
    <property type="entry name" value="RecO_C"/>
</dbReference>
<dbReference type="Pfam" id="PF02565">
    <property type="entry name" value="RecO_C"/>
    <property type="match status" value="1"/>
</dbReference>
<evidence type="ECO:0000256" key="4">
    <source>
        <dbReference type="ARBA" id="ARBA00022763"/>
    </source>
</evidence>
<comment type="function">
    <text evidence="1 8">Involved in DNA repair and RecF pathway recombination.</text>
</comment>
<sequence>MTTTSEFHKAWLLHRRSYKERSVIAEFLVEGHGRIAMVVRGVRQSRSRYSSLLQPFHQLMLRWKGRGELKTLIDLEPDRHEFLSGERLYCGFYINELLMRSMIPGQHVDGVTDLYQNTLSYLNRSSPLEPLLRQFELDLLKLCGYAPSLDWDVANGVPLIDGVLYRFEPEHGLVPTDEHIGHSEKRFCYTAELLKALASGDFSNPDFYPGFKRFTRQAMRPLIGERPLQSRMLFANRTRSLSEG</sequence>
<feature type="domain" description="DNA replication/recombination mediator RecO N-terminal" evidence="9">
    <location>
        <begin position="9"/>
        <end position="76"/>
    </location>
</feature>
<evidence type="ECO:0000259" key="9">
    <source>
        <dbReference type="Pfam" id="PF11967"/>
    </source>
</evidence>
<dbReference type="Proteomes" id="UP000027997">
    <property type="component" value="Unassembled WGS sequence"/>
</dbReference>
<dbReference type="Gene3D" id="1.20.1440.120">
    <property type="entry name" value="Recombination protein O, C-terminal domain"/>
    <property type="match status" value="1"/>
</dbReference>
<dbReference type="Gene3D" id="2.40.50.140">
    <property type="entry name" value="Nucleic acid-binding proteins"/>
    <property type="match status" value="1"/>
</dbReference>
<gene>
    <name evidence="8" type="primary">recO</name>
    <name evidence="10" type="ORF">GV64_13375</name>
</gene>
<evidence type="ECO:0000256" key="2">
    <source>
        <dbReference type="ARBA" id="ARBA00007452"/>
    </source>
</evidence>
<dbReference type="PANTHER" id="PTHR33991:SF1">
    <property type="entry name" value="DNA REPAIR PROTEIN RECO"/>
    <property type="match status" value="1"/>
</dbReference>
<dbReference type="Pfam" id="PF11967">
    <property type="entry name" value="RecO_N"/>
    <property type="match status" value="1"/>
</dbReference>
<organism evidence="10 11">
    <name type="scientific">Endozoicomonas elysicola</name>
    <dbReference type="NCBI Taxonomy" id="305900"/>
    <lineage>
        <taxon>Bacteria</taxon>
        <taxon>Pseudomonadati</taxon>
        <taxon>Pseudomonadota</taxon>
        <taxon>Gammaproteobacteria</taxon>
        <taxon>Oceanospirillales</taxon>
        <taxon>Endozoicomonadaceae</taxon>
        <taxon>Endozoicomonas</taxon>
    </lineage>
</organism>